<evidence type="ECO:0000313" key="3">
    <source>
        <dbReference type="Proteomes" id="UP001283361"/>
    </source>
</evidence>
<evidence type="ECO:0000313" key="2">
    <source>
        <dbReference type="EMBL" id="KAK3770881.1"/>
    </source>
</evidence>
<sequence length="225" mass="24131">MLSSPARAWREADSPPTSAAHAAPPPADCCLLRLSCLPRRAGKPPSGVFFTGRTPICSFKCAALTRAIARSRGGTPQSASRIPRHEFSSSAHVISSGECLCSVTSTKVLAIQARVPCAAPGWGWGDPRTPGSGLRQDRNPKQIAVEKLNVFASFQTHIKSPLVSSRDEGIESLFWLELYIPKTAIPDQVTFQLLIGCLCLPQRRTLSREGFGGTLPKLILSAGVQ</sequence>
<dbReference type="EMBL" id="JAWDGP010003786">
    <property type="protein sequence ID" value="KAK3770881.1"/>
    <property type="molecule type" value="Genomic_DNA"/>
</dbReference>
<name>A0AAE1DHL6_9GAST</name>
<organism evidence="2 3">
    <name type="scientific">Elysia crispata</name>
    <name type="common">lettuce slug</name>
    <dbReference type="NCBI Taxonomy" id="231223"/>
    <lineage>
        <taxon>Eukaryota</taxon>
        <taxon>Metazoa</taxon>
        <taxon>Spiralia</taxon>
        <taxon>Lophotrochozoa</taxon>
        <taxon>Mollusca</taxon>
        <taxon>Gastropoda</taxon>
        <taxon>Heterobranchia</taxon>
        <taxon>Euthyneura</taxon>
        <taxon>Panpulmonata</taxon>
        <taxon>Sacoglossa</taxon>
        <taxon>Placobranchoidea</taxon>
        <taxon>Plakobranchidae</taxon>
        <taxon>Elysia</taxon>
    </lineage>
</organism>
<feature type="compositionally biased region" description="Low complexity" evidence="1">
    <location>
        <begin position="14"/>
        <end position="24"/>
    </location>
</feature>
<feature type="region of interest" description="Disordered" evidence="1">
    <location>
        <begin position="1"/>
        <end position="24"/>
    </location>
</feature>
<accession>A0AAE1DHL6</accession>
<dbReference type="AlphaFoldDB" id="A0AAE1DHL6"/>
<reference evidence="2" key="1">
    <citation type="journal article" date="2023" name="G3 (Bethesda)">
        <title>A reference genome for the long-term kleptoplast-retaining sea slug Elysia crispata morphotype clarki.</title>
        <authorList>
            <person name="Eastman K.E."/>
            <person name="Pendleton A.L."/>
            <person name="Shaikh M.A."/>
            <person name="Suttiyut T."/>
            <person name="Ogas R."/>
            <person name="Tomko P."/>
            <person name="Gavelis G."/>
            <person name="Widhalm J.R."/>
            <person name="Wisecaver J.H."/>
        </authorList>
    </citation>
    <scope>NUCLEOTIDE SEQUENCE</scope>
    <source>
        <strain evidence="2">ECLA1</strain>
    </source>
</reference>
<dbReference type="Proteomes" id="UP001283361">
    <property type="component" value="Unassembled WGS sequence"/>
</dbReference>
<protein>
    <submittedName>
        <fullName evidence="2">Uncharacterized protein</fullName>
    </submittedName>
</protein>
<comment type="caution">
    <text evidence="2">The sequence shown here is derived from an EMBL/GenBank/DDBJ whole genome shotgun (WGS) entry which is preliminary data.</text>
</comment>
<evidence type="ECO:0000256" key="1">
    <source>
        <dbReference type="SAM" id="MobiDB-lite"/>
    </source>
</evidence>
<proteinExistence type="predicted"/>
<gene>
    <name evidence="2" type="ORF">RRG08_036480</name>
</gene>
<keyword evidence="3" id="KW-1185">Reference proteome</keyword>